<proteinExistence type="predicted"/>
<evidence type="ECO:0000313" key="2">
    <source>
        <dbReference type="EMBL" id="MBD3917644.1"/>
    </source>
</evidence>
<dbReference type="EMBL" id="JACXZA010000001">
    <property type="protein sequence ID" value="MBD3917644.1"/>
    <property type="molecule type" value="Genomic_DNA"/>
</dbReference>
<organism evidence="2 3">
    <name type="scientific">Paenibacillus terricola</name>
    <dbReference type="NCBI Taxonomy" id="2763503"/>
    <lineage>
        <taxon>Bacteria</taxon>
        <taxon>Bacillati</taxon>
        <taxon>Bacillota</taxon>
        <taxon>Bacilli</taxon>
        <taxon>Bacillales</taxon>
        <taxon>Paenibacillaceae</taxon>
        <taxon>Paenibacillus</taxon>
    </lineage>
</organism>
<keyword evidence="1" id="KW-1133">Transmembrane helix</keyword>
<feature type="transmembrane region" description="Helical" evidence="1">
    <location>
        <begin position="68"/>
        <end position="86"/>
    </location>
</feature>
<name>A0ABR8MU08_9BACL</name>
<protein>
    <recommendedName>
        <fullName evidence="4">Holin</fullName>
    </recommendedName>
</protein>
<feature type="transmembrane region" description="Helical" evidence="1">
    <location>
        <begin position="6"/>
        <end position="29"/>
    </location>
</feature>
<evidence type="ECO:0000313" key="3">
    <source>
        <dbReference type="Proteomes" id="UP000609346"/>
    </source>
</evidence>
<dbReference type="Proteomes" id="UP000609346">
    <property type="component" value="Unassembled WGS sequence"/>
</dbReference>
<evidence type="ECO:0000256" key="1">
    <source>
        <dbReference type="SAM" id="Phobius"/>
    </source>
</evidence>
<sequence length="110" mass="11901">MDNGQLFNWEALSSMGGASLLTYFVTAYFKTTIDRFVTWLPTDVLAVSVAWVILIFAQLASGATAYDWRLYALSFANAFLVAAAAGQMHQKALSPPGVSATMKEDASNEP</sequence>
<gene>
    <name evidence="2" type="ORF">H8B09_02685</name>
</gene>
<keyword evidence="1" id="KW-0472">Membrane</keyword>
<accession>A0ABR8MU08</accession>
<comment type="caution">
    <text evidence="2">The sequence shown here is derived from an EMBL/GenBank/DDBJ whole genome shotgun (WGS) entry which is preliminary data.</text>
</comment>
<reference evidence="2 3" key="1">
    <citation type="submission" date="2020-09" db="EMBL/GenBank/DDBJ databases">
        <title>Paenibacillus sp. strain PR3 16S rRNA gene Genome sequencing and assembly.</title>
        <authorList>
            <person name="Kim J."/>
        </authorList>
    </citation>
    <scope>NUCLEOTIDE SEQUENCE [LARGE SCALE GENOMIC DNA]</scope>
    <source>
        <strain evidence="2 3">PR3</strain>
    </source>
</reference>
<keyword evidence="3" id="KW-1185">Reference proteome</keyword>
<keyword evidence="1" id="KW-0812">Transmembrane</keyword>
<evidence type="ECO:0008006" key="4">
    <source>
        <dbReference type="Google" id="ProtNLM"/>
    </source>
</evidence>
<feature type="transmembrane region" description="Helical" evidence="1">
    <location>
        <begin position="36"/>
        <end position="56"/>
    </location>
</feature>